<dbReference type="eggNOG" id="COG0604">
    <property type="taxonomic scope" value="Bacteria"/>
</dbReference>
<dbReference type="InterPro" id="IPR050700">
    <property type="entry name" value="YIM1/Zinc_Alcohol_DH_Fams"/>
</dbReference>
<dbReference type="EMBL" id="APGJ01000007">
    <property type="protein sequence ID" value="EYD71024.1"/>
    <property type="molecule type" value="Genomic_DNA"/>
</dbReference>
<evidence type="ECO:0000313" key="3">
    <source>
        <dbReference type="Proteomes" id="UP000025047"/>
    </source>
</evidence>
<dbReference type="InterPro" id="IPR020843">
    <property type="entry name" value="ER"/>
</dbReference>
<comment type="caution">
    <text evidence="2">The sequence shown here is derived from an EMBL/GenBank/DDBJ whole genome shotgun (WGS) entry which is preliminary data.</text>
</comment>
<evidence type="ECO:0000313" key="2">
    <source>
        <dbReference type="EMBL" id="EYD71024.1"/>
    </source>
</evidence>
<dbReference type="HOGENOM" id="CLU_026673_3_3_5"/>
<dbReference type="AlphaFoldDB" id="A0A017HB66"/>
<dbReference type="SUPFAM" id="SSF51735">
    <property type="entry name" value="NAD(P)-binding Rossmann-fold domains"/>
    <property type="match status" value="1"/>
</dbReference>
<dbReference type="CDD" id="cd08267">
    <property type="entry name" value="MDR1"/>
    <property type="match status" value="1"/>
</dbReference>
<dbReference type="RefSeq" id="WP_017927117.1">
    <property type="nucleotide sequence ID" value="NZ_KB822995.1"/>
</dbReference>
<evidence type="ECO:0000259" key="1">
    <source>
        <dbReference type="SMART" id="SM00829"/>
    </source>
</evidence>
<dbReference type="STRING" id="1122180.Lokhon_02669"/>
<dbReference type="PATRIC" id="fig|1122180.6.peg.2650"/>
<dbReference type="Gene3D" id="3.40.50.720">
    <property type="entry name" value="NAD(P)-binding Rossmann-like Domain"/>
    <property type="match status" value="1"/>
</dbReference>
<dbReference type="SUPFAM" id="SSF50129">
    <property type="entry name" value="GroES-like"/>
    <property type="match status" value="1"/>
</dbReference>
<dbReference type="InterPro" id="IPR013154">
    <property type="entry name" value="ADH-like_N"/>
</dbReference>
<dbReference type="GO" id="GO:0016491">
    <property type="term" value="F:oxidoreductase activity"/>
    <property type="evidence" value="ECO:0007669"/>
    <property type="project" value="InterPro"/>
</dbReference>
<sequence>MRAVICRAYGGTEHLEIVDRALPEPGPGEIRVGLCAGTVSVADWRIRSLTVPPGYGLVLRAAMGWTGPRQPVLGTAFSGVVEAVGEGVTRFGPGDEVFGSTGMKMGAHAEAVVVPEDGPVVHKPHAVIHSQAAALPFGATTALQFLRDRGRLRAKERLCVVGASGAVGTAAVQIGRAMGAHVTAVCSAANADLVRDLGAREVIAHDEGEDPFAQENRFDVILDAVGRAPLKPRMRALRRRGRLLLVYAGIGTEIASRFAGRGGRRARGGIAHESRADMEEIARLIEAGDLRAVIDSRYPFTEIARAYDRVATGRKRGAVVLLPDDI</sequence>
<dbReference type="PANTHER" id="PTHR11695">
    <property type="entry name" value="ALCOHOL DEHYDROGENASE RELATED"/>
    <property type="match status" value="1"/>
</dbReference>
<protein>
    <submittedName>
        <fullName evidence="2">Alcohol dehydrogenase, zinc containing</fullName>
    </submittedName>
</protein>
<name>A0A017HB66_9RHOB</name>
<proteinExistence type="predicted"/>
<dbReference type="SMART" id="SM00829">
    <property type="entry name" value="PKS_ER"/>
    <property type="match status" value="1"/>
</dbReference>
<dbReference type="Pfam" id="PF13602">
    <property type="entry name" value="ADH_zinc_N_2"/>
    <property type="match status" value="1"/>
</dbReference>
<dbReference type="Gene3D" id="3.90.180.10">
    <property type="entry name" value="Medium-chain alcohol dehydrogenases, catalytic domain"/>
    <property type="match status" value="1"/>
</dbReference>
<dbReference type="InterPro" id="IPR011032">
    <property type="entry name" value="GroES-like_sf"/>
</dbReference>
<gene>
    <name evidence="2" type="ORF">Lokhon_02669</name>
</gene>
<dbReference type="Pfam" id="PF08240">
    <property type="entry name" value="ADH_N"/>
    <property type="match status" value="1"/>
</dbReference>
<accession>A0A017HB66</accession>
<keyword evidence="3" id="KW-1185">Reference proteome</keyword>
<reference evidence="2 3" key="1">
    <citation type="submission" date="2013-03" db="EMBL/GenBank/DDBJ databases">
        <authorList>
            <person name="Fiebig A."/>
            <person name="Goeker M."/>
            <person name="Klenk H.-P.P."/>
        </authorList>
    </citation>
    <scope>NUCLEOTIDE SEQUENCE [LARGE SCALE GENOMIC DNA]</scope>
    <source>
        <strain evidence="2 3">DSM 17492</strain>
    </source>
</reference>
<dbReference type="Proteomes" id="UP000025047">
    <property type="component" value="Unassembled WGS sequence"/>
</dbReference>
<dbReference type="PANTHER" id="PTHR11695:SF648">
    <property type="entry name" value="ZINC-BINDING OXIDOREDUCTASE"/>
    <property type="match status" value="1"/>
</dbReference>
<dbReference type="InterPro" id="IPR036291">
    <property type="entry name" value="NAD(P)-bd_dom_sf"/>
</dbReference>
<feature type="domain" description="Enoyl reductase (ER)" evidence="1">
    <location>
        <begin position="10"/>
        <end position="321"/>
    </location>
</feature>
<organism evidence="2 3">
    <name type="scientific">Limimaricola hongkongensis DSM 17492</name>
    <dbReference type="NCBI Taxonomy" id="1122180"/>
    <lineage>
        <taxon>Bacteria</taxon>
        <taxon>Pseudomonadati</taxon>
        <taxon>Pseudomonadota</taxon>
        <taxon>Alphaproteobacteria</taxon>
        <taxon>Rhodobacterales</taxon>
        <taxon>Paracoccaceae</taxon>
        <taxon>Limimaricola</taxon>
    </lineage>
</organism>